<evidence type="ECO:0000256" key="1">
    <source>
        <dbReference type="SAM" id="MobiDB-lite"/>
    </source>
</evidence>
<evidence type="ECO:0000313" key="4">
    <source>
        <dbReference type="Proteomes" id="UP001152130"/>
    </source>
</evidence>
<comment type="caution">
    <text evidence="3">The sequence shown here is derived from an EMBL/GenBank/DDBJ whole genome shotgun (WGS) entry which is preliminary data.</text>
</comment>
<sequence length="217" mass="23707">MKFSIVSTILLAQGIASMPWSSSKVKTTEDITLHIQVSQDQSGNPAHAQHNGLINHANHDICWLVCWNTEPQCPEGWYSSQQGECWTCCRSPSDISKHSKASSGNRAQTKTPKLNGHINPANLDICWAACFIGEPNCPDGWNSEDISKHSKGSSGSGAQAKTPEPNGHINPGTYDICLRVCWPEEPKCADGWYSNQMGTSDNPCWTCCKAPSVSKYL</sequence>
<evidence type="ECO:0000256" key="2">
    <source>
        <dbReference type="SAM" id="SignalP"/>
    </source>
</evidence>
<feature type="region of interest" description="Disordered" evidence="1">
    <location>
        <begin position="143"/>
        <end position="167"/>
    </location>
</feature>
<accession>A0A9W8PJS7</accession>
<reference evidence="3" key="1">
    <citation type="submission" date="2022-10" db="EMBL/GenBank/DDBJ databases">
        <title>Fusarium specimens isolated from Avocado Roots.</title>
        <authorList>
            <person name="Stajich J."/>
            <person name="Roper C."/>
            <person name="Heimlech-Rivalta G."/>
        </authorList>
    </citation>
    <scope>NUCLEOTIDE SEQUENCE</scope>
    <source>
        <strain evidence="3">CF00143</strain>
    </source>
</reference>
<dbReference type="Proteomes" id="UP001152130">
    <property type="component" value="Unassembled WGS sequence"/>
</dbReference>
<keyword evidence="4" id="KW-1185">Reference proteome</keyword>
<dbReference type="AlphaFoldDB" id="A0A9W8PJS7"/>
<name>A0A9W8PJS7_9HYPO</name>
<dbReference type="OrthoDB" id="3440400at2759"/>
<dbReference type="EMBL" id="JAPDHF010000013">
    <property type="protein sequence ID" value="KAJ4009519.1"/>
    <property type="molecule type" value="Genomic_DNA"/>
</dbReference>
<evidence type="ECO:0000313" key="3">
    <source>
        <dbReference type="EMBL" id="KAJ4009519.1"/>
    </source>
</evidence>
<gene>
    <name evidence="3" type="ORF">NW766_008636</name>
</gene>
<protein>
    <submittedName>
        <fullName evidence="3">Uncharacterized protein</fullName>
    </submittedName>
</protein>
<keyword evidence="2" id="KW-0732">Signal</keyword>
<feature type="chain" id="PRO_5040897717" evidence="2">
    <location>
        <begin position="18"/>
        <end position="217"/>
    </location>
</feature>
<proteinExistence type="predicted"/>
<organism evidence="3 4">
    <name type="scientific">Fusarium irregulare</name>
    <dbReference type="NCBI Taxonomy" id="2494466"/>
    <lineage>
        <taxon>Eukaryota</taxon>
        <taxon>Fungi</taxon>
        <taxon>Dikarya</taxon>
        <taxon>Ascomycota</taxon>
        <taxon>Pezizomycotina</taxon>
        <taxon>Sordariomycetes</taxon>
        <taxon>Hypocreomycetidae</taxon>
        <taxon>Hypocreales</taxon>
        <taxon>Nectriaceae</taxon>
        <taxon>Fusarium</taxon>
        <taxon>Fusarium incarnatum-equiseti species complex</taxon>
    </lineage>
</organism>
<feature type="signal peptide" evidence="2">
    <location>
        <begin position="1"/>
        <end position="17"/>
    </location>
</feature>